<dbReference type="Proteomes" id="UP000054270">
    <property type="component" value="Unassembled WGS sequence"/>
</dbReference>
<keyword evidence="2" id="KW-1185">Reference proteome</keyword>
<accession>A0A0D2MEH4</accession>
<name>A0A0D2MEH4_HYPSF</name>
<gene>
    <name evidence="1" type="ORF">HYPSUDRAFT_202492</name>
</gene>
<organism evidence="1 2">
    <name type="scientific">Hypholoma sublateritium (strain FD-334 SS-4)</name>
    <dbReference type="NCBI Taxonomy" id="945553"/>
    <lineage>
        <taxon>Eukaryota</taxon>
        <taxon>Fungi</taxon>
        <taxon>Dikarya</taxon>
        <taxon>Basidiomycota</taxon>
        <taxon>Agaricomycotina</taxon>
        <taxon>Agaricomycetes</taxon>
        <taxon>Agaricomycetidae</taxon>
        <taxon>Agaricales</taxon>
        <taxon>Agaricineae</taxon>
        <taxon>Strophariaceae</taxon>
        <taxon>Hypholoma</taxon>
    </lineage>
</organism>
<sequence>MLINYHSFTSLDDSNLIKINTDTKVGKVGQSEGTVRLRCLECTKYPLRLPDSSTTNHGTQEVLNRIREVISDMDTSAWLPSVPRNYGLAAAGTLKADEWRTMATVYFPIALISMWGEGSVHRSEEVSKSARLLLDHFNDLEVSRAIASDGAVKIHFLAETDKRAHRDIGKA</sequence>
<dbReference type="STRING" id="945553.A0A0D2MEH4"/>
<reference evidence="2" key="1">
    <citation type="submission" date="2014-04" db="EMBL/GenBank/DDBJ databases">
        <title>Evolutionary Origins and Diversification of the Mycorrhizal Mutualists.</title>
        <authorList>
            <consortium name="DOE Joint Genome Institute"/>
            <consortium name="Mycorrhizal Genomics Consortium"/>
            <person name="Kohler A."/>
            <person name="Kuo A."/>
            <person name="Nagy L.G."/>
            <person name="Floudas D."/>
            <person name="Copeland A."/>
            <person name="Barry K.W."/>
            <person name="Cichocki N."/>
            <person name="Veneault-Fourrey C."/>
            <person name="LaButti K."/>
            <person name="Lindquist E.A."/>
            <person name="Lipzen A."/>
            <person name="Lundell T."/>
            <person name="Morin E."/>
            <person name="Murat C."/>
            <person name="Riley R."/>
            <person name="Ohm R."/>
            <person name="Sun H."/>
            <person name="Tunlid A."/>
            <person name="Henrissat B."/>
            <person name="Grigoriev I.V."/>
            <person name="Hibbett D.S."/>
            <person name="Martin F."/>
        </authorList>
    </citation>
    <scope>NUCLEOTIDE SEQUENCE [LARGE SCALE GENOMIC DNA]</scope>
    <source>
        <strain evidence="2">FD-334 SS-4</strain>
    </source>
</reference>
<dbReference type="OrthoDB" id="3247418at2759"/>
<dbReference type="EMBL" id="KN817553">
    <property type="protein sequence ID" value="KJA21998.1"/>
    <property type="molecule type" value="Genomic_DNA"/>
</dbReference>
<evidence type="ECO:0000313" key="2">
    <source>
        <dbReference type="Proteomes" id="UP000054270"/>
    </source>
</evidence>
<proteinExistence type="predicted"/>
<evidence type="ECO:0000313" key="1">
    <source>
        <dbReference type="EMBL" id="KJA21998.1"/>
    </source>
</evidence>
<dbReference type="AlphaFoldDB" id="A0A0D2MEH4"/>
<protein>
    <submittedName>
        <fullName evidence="1">Uncharacterized protein</fullName>
    </submittedName>
</protein>